<dbReference type="AlphaFoldDB" id="A0A1D1XG69"/>
<accession>A0A1D1XG69</accession>
<sequence length="194" mass="19681">MGGRGKTRWKISSLYHRSPSSTPTPSSPMEFVCPISGRLMADPVILPTGQTLERVCAQACKDLGVAPPGAPDVALPAADLVLIPNLALRTAICNWCDSLGAARPLPLDPAAALHLVTGLLASPSSSTAASPLSSSSSIRAAGDAEDAASVFSEKLKSPASSSIPRNCCPSPSSPCSPSATSYFTTTTTTATATA</sequence>
<dbReference type="SUPFAM" id="SSF57850">
    <property type="entry name" value="RING/U-box"/>
    <property type="match status" value="1"/>
</dbReference>
<evidence type="ECO:0000313" key="5">
    <source>
        <dbReference type="EMBL" id="JAT41366.1"/>
    </source>
</evidence>
<dbReference type="PANTHER" id="PTHR23315">
    <property type="entry name" value="U BOX DOMAIN-CONTAINING"/>
    <property type="match status" value="1"/>
</dbReference>
<dbReference type="EMBL" id="GDJX01026570">
    <property type="protein sequence ID" value="JAT41366.1"/>
    <property type="molecule type" value="Transcribed_RNA"/>
</dbReference>
<protein>
    <submittedName>
        <fullName evidence="5">U-box domain-containing protein 38</fullName>
    </submittedName>
</protein>
<gene>
    <name evidence="5" type="primary">PUB38</name>
    <name evidence="5" type="ORF">g.122</name>
</gene>
<organism evidence="5">
    <name type="scientific">Anthurium amnicola</name>
    <dbReference type="NCBI Taxonomy" id="1678845"/>
    <lineage>
        <taxon>Eukaryota</taxon>
        <taxon>Viridiplantae</taxon>
        <taxon>Streptophyta</taxon>
        <taxon>Embryophyta</taxon>
        <taxon>Tracheophyta</taxon>
        <taxon>Spermatophyta</taxon>
        <taxon>Magnoliopsida</taxon>
        <taxon>Liliopsida</taxon>
        <taxon>Araceae</taxon>
        <taxon>Pothoideae</taxon>
        <taxon>Potheae</taxon>
        <taxon>Anthurium</taxon>
    </lineage>
</organism>
<evidence type="ECO:0000256" key="1">
    <source>
        <dbReference type="ARBA" id="ARBA00004906"/>
    </source>
</evidence>
<dbReference type="GO" id="GO:0016567">
    <property type="term" value="P:protein ubiquitination"/>
    <property type="evidence" value="ECO:0007669"/>
    <property type="project" value="UniProtKB-UniPathway"/>
</dbReference>
<dbReference type="GO" id="GO:0004842">
    <property type="term" value="F:ubiquitin-protein transferase activity"/>
    <property type="evidence" value="ECO:0007669"/>
    <property type="project" value="InterPro"/>
</dbReference>
<name>A0A1D1XG69_9ARAE</name>
<reference evidence="5" key="1">
    <citation type="submission" date="2015-07" db="EMBL/GenBank/DDBJ databases">
        <title>Transcriptome Assembly of Anthurium amnicola.</title>
        <authorList>
            <person name="Suzuki J."/>
        </authorList>
    </citation>
    <scope>NUCLEOTIDE SEQUENCE</scope>
</reference>
<evidence type="ECO:0000259" key="4">
    <source>
        <dbReference type="PROSITE" id="PS51698"/>
    </source>
</evidence>
<evidence type="ECO:0000256" key="2">
    <source>
        <dbReference type="ARBA" id="ARBA00022679"/>
    </source>
</evidence>
<dbReference type="FunFam" id="3.30.40.10:FF:000491">
    <property type="entry name" value="RING-type E3 ubiquitin transferase"/>
    <property type="match status" value="1"/>
</dbReference>
<dbReference type="PANTHER" id="PTHR23315:SF339">
    <property type="entry name" value="U-BOX DOMAIN-CONTAINING PROTEIN 40"/>
    <property type="match status" value="1"/>
</dbReference>
<feature type="compositionally biased region" description="Low complexity" evidence="3">
    <location>
        <begin position="160"/>
        <end position="194"/>
    </location>
</feature>
<feature type="domain" description="U-box" evidence="4">
    <location>
        <begin position="26"/>
        <end position="102"/>
    </location>
</feature>
<proteinExistence type="predicted"/>
<dbReference type="InterPro" id="IPR003613">
    <property type="entry name" value="Ubox_domain"/>
</dbReference>
<feature type="region of interest" description="Disordered" evidence="3">
    <location>
        <begin position="157"/>
        <end position="194"/>
    </location>
</feature>
<feature type="non-terminal residue" evidence="5">
    <location>
        <position position="194"/>
    </location>
</feature>
<feature type="compositionally biased region" description="Low complexity" evidence="3">
    <location>
        <begin position="18"/>
        <end position="27"/>
    </location>
</feature>
<dbReference type="PROSITE" id="PS51698">
    <property type="entry name" value="U_BOX"/>
    <property type="match status" value="1"/>
</dbReference>
<dbReference type="Pfam" id="PF04564">
    <property type="entry name" value="U-box"/>
    <property type="match status" value="1"/>
</dbReference>
<dbReference type="InterPro" id="IPR013083">
    <property type="entry name" value="Znf_RING/FYVE/PHD"/>
</dbReference>
<feature type="region of interest" description="Disordered" evidence="3">
    <location>
        <begin position="1"/>
        <end position="27"/>
    </location>
</feature>
<comment type="pathway">
    <text evidence="1">Protein modification; protein ubiquitination.</text>
</comment>
<dbReference type="Gene3D" id="3.30.40.10">
    <property type="entry name" value="Zinc/RING finger domain, C3HC4 (zinc finger)"/>
    <property type="match status" value="1"/>
</dbReference>
<evidence type="ECO:0000256" key="3">
    <source>
        <dbReference type="SAM" id="MobiDB-lite"/>
    </source>
</evidence>
<dbReference type="SMART" id="SM00504">
    <property type="entry name" value="Ubox"/>
    <property type="match status" value="1"/>
</dbReference>
<keyword evidence="2" id="KW-0808">Transferase</keyword>
<dbReference type="UniPathway" id="UPA00143"/>